<name>A0A6S6T086_9GAMM</name>
<dbReference type="EMBL" id="CACVAV010000205">
    <property type="protein sequence ID" value="CAA6812742.1"/>
    <property type="molecule type" value="Genomic_DNA"/>
</dbReference>
<sequence>MDIASFSVEILSLLFLVAVIAGCLDTLAGGGGLISLPALILAGVPPLAA</sequence>
<reference evidence="1" key="1">
    <citation type="submission" date="2020-01" db="EMBL/GenBank/DDBJ databases">
        <authorList>
            <person name="Meier V. D."/>
            <person name="Meier V D."/>
        </authorList>
    </citation>
    <scope>NUCLEOTIDE SEQUENCE</scope>
    <source>
        <strain evidence="1">HLG_WM_MAG_08</strain>
    </source>
</reference>
<evidence type="ECO:0008006" key="2">
    <source>
        <dbReference type="Google" id="ProtNLM"/>
    </source>
</evidence>
<protein>
    <recommendedName>
        <fullName evidence="2">Sulfite exporter TauE/SafE family protein</fullName>
    </recommendedName>
</protein>
<accession>A0A6S6T086</accession>
<organism evidence="1">
    <name type="scientific">uncultured Thiotrichaceae bacterium</name>
    <dbReference type="NCBI Taxonomy" id="298394"/>
    <lineage>
        <taxon>Bacteria</taxon>
        <taxon>Pseudomonadati</taxon>
        <taxon>Pseudomonadota</taxon>
        <taxon>Gammaproteobacteria</taxon>
        <taxon>Thiotrichales</taxon>
        <taxon>Thiotrichaceae</taxon>
        <taxon>environmental samples</taxon>
    </lineage>
</organism>
<dbReference type="AlphaFoldDB" id="A0A6S6T086"/>
<evidence type="ECO:0000313" key="1">
    <source>
        <dbReference type="EMBL" id="CAA6812742.1"/>
    </source>
</evidence>
<gene>
    <name evidence="1" type="ORF">HELGO_WM98600</name>
</gene>
<feature type="non-terminal residue" evidence="1">
    <location>
        <position position="49"/>
    </location>
</feature>
<proteinExistence type="predicted"/>